<evidence type="ECO:0000256" key="1">
    <source>
        <dbReference type="SAM" id="SignalP"/>
    </source>
</evidence>
<name>A0A0G4F6F9_9ALVE</name>
<dbReference type="EMBL" id="CDMZ01000139">
    <property type="protein sequence ID" value="CEM07706.1"/>
    <property type="molecule type" value="Genomic_DNA"/>
</dbReference>
<accession>A0A0G4F6F9</accession>
<protein>
    <submittedName>
        <fullName evidence="2">Uncharacterized protein</fullName>
    </submittedName>
</protein>
<dbReference type="VEuPathDB" id="CryptoDB:Cvel_15312"/>
<dbReference type="PhylomeDB" id="A0A0G4F6F9"/>
<reference evidence="2" key="1">
    <citation type="submission" date="2014-11" db="EMBL/GenBank/DDBJ databases">
        <authorList>
            <person name="Otto D Thomas"/>
            <person name="Naeem Raeece"/>
        </authorList>
    </citation>
    <scope>NUCLEOTIDE SEQUENCE</scope>
</reference>
<feature type="signal peptide" evidence="1">
    <location>
        <begin position="1"/>
        <end position="25"/>
    </location>
</feature>
<feature type="chain" id="PRO_5005188148" evidence="1">
    <location>
        <begin position="26"/>
        <end position="747"/>
    </location>
</feature>
<proteinExistence type="predicted"/>
<keyword evidence="1" id="KW-0732">Signal</keyword>
<dbReference type="AlphaFoldDB" id="A0A0G4F6F9"/>
<sequence>MAPRLGPALAFFAALSLCLLYNVAAQLNCCCLLGDVPTAEAVFSITDYESVFPTLGDIPGKPGAAPNVADSQQSDCTNRAAAWFAGDAACDQCVFGACCLPADGTTLSEQAMGGNPFPTPDSAMEKFPDFGEVEPTCAEKGAETDSSGYASWWCNGNTGTFLGESSDCSTCLAGACCLPGDAVTLPTQFPSAFATDAVVTVKFPDFGDVQPTCAEKGSTASSPGYSVFWCSDNAGTFLGEASDCSTCDAATLSAQFPNAYPDQNAATMKFPDFGMVKPTCAEKGENIESSPGYSVFFCSDNAGTFLGESSDCSACLAGACCLPGDGPTLNAQFPNAYPEDSTVNTKFPDFGDVQPTCAEQGDTDNSPSAPGYSVFWCSDNAGTFLGESSDCSTCLAGACCLPGDNETLPMIFPDTYNDSDAILAKFPDFAALPDKPTCAENGDTSTSPGYSVFFCQDNTGTFLGAGSDCSNCLAGSCCFNDAVPPPEGIVYVGGTCGGGPYSSTFCEGNSGRFLGENTECPGPPLSECLSGACCFPNKTCSDLLSQEFCEASGGFFLGNGTECPDGECLYGACCGANTASLQGAGVKDLLDDKKEKKEKDLSCVVLESNQCRAARGLFQGHLVECDGDMCPMGACCVSKAGKTELTCKADETPRECDLARGIYQGTGVPCEDAACPTNNSTAKKDGLFDFSGFKLDLFGDKEGGGIGKGLDFDGLKFDGFKGFDLFKGFELGSLFGKKGEEESDQTN</sequence>
<organism evidence="2">
    <name type="scientific">Chromera velia CCMP2878</name>
    <dbReference type="NCBI Taxonomy" id="1169474"/>
    <lineage>
        <taxon>Eukaryota</taxon>
        <taxon>Sar</taxon>
        <taxon>Alveolata</taxon>
        <taxon>Colpodellida</taxon>
        <taxon>Chromeraceae</taxon>
        <taxon>Chromera</taxon>
    </lineage>
</organism>
<gene>
    <name evidence="2" type="ORF">Cvel_15312</name>
</gene>
<evidence type="ECO:0000313" key="2">
    <source>
        <dbReference type="EMBL" id="CEM07706.1"/>
    </source>
</evidence>